<reference evidence="5" key="1">
    <citation type="journal article" date="2023" name="Mol. Phylogenet. Evol.">
        <title>Genome-scale phylogeny and comparative genomics of the fungal order Sordariales.</title>
        <authorList>
            <person name="Hensen N."/>
            <person name="Bonometti L."/>
            <person name="Westerberg I."/>
            <person name="Brannstrom I.O."/>
            <person name="Guillou S."/>
            <person name="Cros-Aarteil S."/>
            <person name="Calhoun S."/>
            <person name="Haridas S."/>
            <person name="Kuo A."/>
            <person name="Mondo S."/>
            <person name="Pangilinan J."/>
            <person name="Riley R."/>
            <person name="LaButti K."/>
            <person name="Andreopoulos B."/>
            <person name="Lipzen A."/>
            <person name="Chen C."/>
            <person name="Yan M."/>
            <person name="Daum C."/>
            <person name="Ng V."/>
            <person name="Clum A."/>
            <person name="Steindorff A."/>
            <person name="Ohm R.A."/>
            <person name="Martin F."/>
            <person name="Silar P."/>
            <person name="Natvig D.O."/>
            <person name="Lalanne C."/>
            <person name="Gautier V."/>
            <person name="Ament-Velasquez S.L."/>
            <person name="Kruys A."/>
            <person name="Hutchinson M.I."/>
            <person name="Powell A.J."/>
            <person name="Barry K."/>
            <person name="Miller A.N."/>
            <person name="Grigoriev I.V."/>
            <person name="Debuchy R."/>
            <person name="Gladieux P."/>
            <person name="Hiltunen Thoren M."/>
            <person name="Johannesson H."/>
        </authorList>
    </citation>
    <scope>NUCLEOTIDE SEQUENCE</scope>
    <source>
        <strain evidence="5">CBS 315.58</strain>
    </source>
</reference>
<name>A0AAN6XE43_9PEZI</name>
<dbReference type="InterPro" id="IPR013785">
    <property type="entry name" value="Aldolase_TIM"/>
</dbReference>
<accession>A0AAN6XE43</accession>
<dbReference type="EMBL" id="MU863957">
    <property type="protein sequence ID" value="KAK4197750.1"/>
    <property type="molecule type" value="Genomic_DNA"/>
</dbReference>
<sequence>MDRPRTSNGDEADKPNLNNLNANNIKDEKMPPPPTITYNNSNNNTTAAVANINKVSYGQYQLDIYFQALTAGKKPITTTDPNKLEQQAREAMSPQGFNYVFGGAGEQATMHANRLAFRQWKVIPRMLRDTLPRNLSVKLFGKTYDSPILMAPIGVQSAYHPDAETGVAKACAALGVPFIHSTASSTPLEEIVAALEEETDLSPSSPSPEETEEEPSSQATDDPTAAPAPSVDKAHQEEPEEDHPGGAKPSSHSHWFQLYWPVDDDITASLLSRARVAGCDVLVVTLDTFTMAWRPLDLDTGFLPFAVGEGNALGFSDSVFRQKFSDRFSPPGATENPAQVEDNVIAASRYWTGEVFSGHAHKWEDLAALRKLWGDRPIVLKGVLSVEDAVIAARSGVDGIIVSNHGGRQLDGAVPALEMLPEIVDAVGDRLTVMFDSGVRTGVDVLKALALGAKAVLVGRPVIYGLGIAGTEGAKHVLASLLADVDQSMGLMGVQTIGELNRSMLRKISYGGDVKTSL</sequence>
<dbReference type="PROSITE" id="PS51349">
    <property type="entry name" value="FMN_HYDROXY_ACID_DH_2"/>
    <property type="match status" value="1"/>
</dbReference>
<feature type="region of interest" description="Disordered" evidence="3">
    <location>
        <begin position="1"/>
        <end position="35"/>
    </location>
</feature>
<comment type="cofactor">
    <cofactor evidence="1">
        <name>FMN</name>
        <dbReference type="ChEBI" id="CHEBI:58210"/>
    </cofactor>
</comment>
<protein>
    <submittedName>
        <fullName evidence="5">FMN-dependent dehydrogenase</fullName>
    </submittedName>
</protein>
<dbReference type="Proteomes" id="UP001303160">
    <property type="component" value="Unassembled WGS sequence"/>
</dbReference>
<feature type="compositionally biased region" description="Basic and acidic residues" evidence="3">
    <location>
        <begin position="232"/>
        <end position="245"/>
    </location>
</feature>
<evidence type="ECO:0000256" key="2">
    <source>
        <dbReference type="ARBA" id="ARBA00023002"/>
    </source>
</evidence>
<dbReference type="Pfam" id="PF01070">
    <property type="entry name" value="FMN_dh"/>
    <property type="match status" value="2"/>
</dbReference>
<dbReference type="Gene3D" id="3.20.20.70">
    <property type="entry name" value="Aldolase class I"/>
    <property type="match status" value="1"/>
</dbReference>
<comment type="caution">
    <text evidence="5">The sequence shown here is derived from an EMBL/GenBank/DDBJ whole genome shotgun (WGS) entry which is preliminary data.</text>
</comment>
<organism evidence="5 6">
    <name type="scientific">Triangularia verruculosa</name>
    <dbReference type="NCBI Taxonomy" id="2587418"/>
    <lineage>
        <taxon>Eukaryota</taxon>
        <taxon>Fungi</taxon>
        <taxon>Dikarya</taxon>
        <taxon>Ascomycota</taxon>
        <taxon>Pezizomycotina</taxon>
        <taxon>Sordariomycetes</taxon>
        <taxon>Sordariomycetidae</taxon>
        <taxon>Sordariales</taxon>
        <taxon>Podosporaceae</taxon>
        <taxon>Triangularia</taxon>
    </lineage>
</organism>
<feature type="compositionally biased region" description="Low complexity" evidence="3">
    <location>
        <begin position="216"/>
        <end position="229"/>
    </location>
</feature>
<evidence type="ECO:0000313" key="5">
    <source>
        <dbReference type="EMBL" id="KAK4197750.1"/>
    </source>
</evidence>
<feature type="region of interest" description="Disordered" evidence="3">
    <location>
        <begin position="197"/>
        <end position="250"/>
    </location>
</feature>
<dbReference type="InterPro" id="IPR037396">
    <property type="entry name" value="FMN_HAD"/>
</dbReference>
<dbReference type="InterPro" id="IPR000262">
    <property type="entry name" value="FMN-dep_DH"/>
</dbReference>
<keyword evidence="6" id="KW-1185">Reference proteome</keyword>
<keyword evidence="2" id="KW-0560">Oxidoreductase</keyword>
<proteinExistence type="predicted"/>
<evidence type="ECO:0000256" key="3">
    <source>
        <dbReference type="SAM" id="MobiDB-lite"/>
    </source>
</evidence>
<dbReference type="PANTHER" id="PTHR10578:SF86">
    <property type="entry name" value="DEPENDENT DEHYDROGENASE, PUTATIVE (AFU_ORTHOLOGUE AFUA_6G02720)-RELATED"/>
    <property type="match status" value="1"/>
</dbReference>
<reference evidence="5" key="2">
    <citation type="submission" date="2023-05" db="EMBL/GenBank/DDBJ databases">
        <authorList>
            <consortium name="Lawrence Berkeley National Laboratory"/>
            <person name="Steindorff A."/>
            <person name="Hensen N."/>
            <person name="Bonometti L."/>
            <person name="Westerberg I."/>
            <person name="Brannstrom I.O."/>
            <person name="Guillou S."/>
            <person name="Cros-Aarteil S."/>
            <person name="Calhoun S."/>
            <person name="Haridas S."/>
            <person name="Kuo A."/>
            <person name="Mondo S."/>
            <person name="Pangilinan J."/>
            <person name="Riley R."/>
            <person name="Labutti K."/>
            <person name="Andreopoulos B."/>
            <person name="Lipzen A."/>
            <person name="Chen C."/>
            <person name="Yanf M."/>
            <person name="Daum C."/>
            <person name="Ng V."/>
            <person name="Clum A."/>
            <person name="Ohm R."/>
            <person name="Martin F."/>
            <person name="Silar P."/>
            <person name="Natvig D."/>
            <person name="Lalanne C."/>
            <person name="Gautier V."/>
            <person name="Ament-Velasquez S.L."/>
            <person name="Kruys A."/>
            <person name="Hutchinson M.I."/>
            <person name="Powell A.J."/>
            <person name="Barry K."/>
            <person name="Miller A.N."/>
            <person name="Grigoriev I.V."/>
            <person name="Debuchy R."/>
            <person name="Gladieux P."/>
            <person name="Thoren M.H."/>
            <person name="Johannesson H."/>
        </authorList>
    </citation>
    <scope>NUCLEOTIDE SEQUENCE</scope>
    <source>
        <strain evidence="5">CBS 315.58</strain>
    </source>
</reference>
<dbReference type="GO" id="GO:0016491">
    <property type="term" value="F:oxidoreductase activity"/>
    <property type="evidence" value="ECO:0007669"/>
    <property type="project" value="UniProtKB-KW"/>
</dbReference>
<dbReference type="AlphaFoldDB" id="A0AAN6XE43"/>
<dbReference type="PANTHER" id="PTHR10578">
    <property type="entry name" value="S -2-HYDROXY-ACID OXIDASE-RELATED"/>
    <property type="match status" value="1"/>
</dbReference>
<gene>
    <name evidence="5" type="ORF">QBC40DRAFT_341754</name>
</gene>
<dbReference type="InterPro" id="IPR008259">
    <property type="entry name" value="FMN_hydac_DH_AS"/>
</dbReference>
<evidence type="ECO:0000256" key="1">
    <source>
        <dbReference type="ARBA" id="ARBA00001917"/>
    </source>
</evidence>
<evidence type="ECO:0000313" key="6">
    <source>
        <dbReference type="Proteomes" id="UP001303160"/>
    </source>
</evidence>
<dbReference type="PROSITE" id="PS00557">
    <property type="entry name" value="FMN_HYDROXY_ACID_DH_1"/>
    <property type="match status" value="1"/>
</dbReference>
<feature type="domain" description="FMN hydroxy acid dehydrogenase" evidence="4">
    <location>
        <begin position="73"/>
        <end position="510"/>
    </location>
</feature>
<dbReference type="SUPFAM" id="SSF51395">
    <property type="entry name" value="FMN-linked oxidoreductases"/>
    <property type="match status" value="1"/>
</dbReference>
<evidence type="ECO:0000259" key="4">
    <source>
        <dbReference type="PROSITE" id="PS51349"/>
    </source>
</evidence>